<dbReference type="Pfam" id="PF10939">
    <property type="entry name" value="DUF2631"/>
    <property type="match status" value="1"/>
</dbReference>
<protein>
    <recommendedName>
        <fullName evidence="4">DUF2631 domain-containing protein</fullName>
    </recommendedName>
</protein>
<accession>A0A6N4V7I5</accession>
<feature type="transmembrane region" description="Helical" evidence="1">
    <location>
        <begin position="58"/>
        <end position="76"/>
    </location>
</feature>
<sequence>MASTEVERHTGVDVEEVPSAEWGWSKENPRVIQLGGLLGAAFLLLMMHGNHVGRVEDWFLVGFAALVLGVVARSWYVGRNRETR</sequence>
<keyword evidence="3" id="KW-1185">Reference proteome</keyword>
<evidence type="ECO:0000313" key="3">
    <source>
        <dbReference type="Proteomes" id="UP000466785"/>
    </source>
</evidence>
<gene>
    <name evidence="2" type="ORF">MPOR_25820</name>
</gene>
<dbReference type="AlphaFoldDB" id="A0A6N4V7I5"/>
<evidence type="ECO:0000313" key="2">
    <source>
        <dbReference type="EMBL" id="BBX51556.1"/>
    </source>
</evidence>
<keyword evidence="1" id="KW-1133">Transmembrane helix</keyword>
<evidence type="ECO:0000256" key="1">
    <source>
        <dbReference type="SAM" id="Phobius"/>
    </source>
</evidence>
<dbReference type="InterPro" id="IPR024341">
    <property type="entry name" value="DUF2631"/>
</dbReference>
<dbReference type="EMBL" id="AP022570">
    <property type="protein sequence ID" value="BBX51556.1"/>
    <property type="molecule type" value="Genomic_DNA"/>
</dbReference>
<dbReference type="Proteomes" id="UP000466785">
    <property type="component" value="Chromosome"/>
</dbReference>
<name>A0A6N4V7I5_9MYCO</name>
<keyword evidence="1" id="KW-0812">Transmembrane</keyword>
<organism evidence="2 3">
    <name type="scientific">Mycolicibacterium poriferae</name>
    <dbReference type="NCBI Taxonomy" id="39694"/>
    <lineage>
        <taxon>Bacteria</taxon>
        <taxon>Bacillati</taxon>
        <taxon>Actinomycetota</taxon>
        <taxon>Actinomycetes</taxon>
        <taxon>Mycobacteriales</taxon>
        <taxon>Mycobacteriaceae</taxon>
        <taxon>Mycolicibacterium</taxon>
    </lineage>
</organism>
<dbReference type="KEGG" id="mpof:MPOR_25820"/>
<dbReference type="RefSeq" id="WP_152516680.1">
    <property type="nucleotide sequence ID" value="NZ_AP022570.1"/>
</dbReference>
<evidence type="ECO:0008006" key="4">
    <source>
        <dbReference type="Google" id="ProtNLM"/>
    </source>
</evidence>
<reference evidence="2 3" key="1">
    <citation type="journal article" date="2019" name="Emerg. Microbes Infect.">
        <title>Comprehensive subspecies identification of 175 nontuberculous mycobacteria species based on 7547 genomic profiles.</title>
        <authorList>
            <person name="Matsumoto Y."/>
            <person name="Kinjo T."/>
            <person name="Motooka D."/>
            <person name="Nabeya D."/>
            <person name="Jung N."/>
            <person name="Uechi K."/>
            <person name="Horii T."/>
            <person name="Iida T."/>
            <person name="Fujita J."/>
            <person name="Nakamura S."/>
        </authorList>
    </citation>
    <scope>NUCLEOTIDE SEQUENCE [LARGE SCALE GENOMIC DNA]</scope>
    <source>
        <strain evidence="2 3">JCM 12603</strain>
    </source>
</reference>
<feature type="transmembrane region" description="Helical" evidence="1">
    <location>
        <begin position="31"/>
        <end position="52"/>
    </location>
</feature>
<proteinExistence type="predicted"/>
<keyword evidence="1" id="KW-0472">Membrane</keyword>